<dbReference type="STRING" id="348802.A0A0D2EUM5"/>
<protein>
    <submittedName>
        <fullName evidence="2">Uncharacterized protein</fullName>
    </submittedName>
</protein>
<feature type="region of interest" description="Disordered" evidence="1">
    <location>
        <begin position="116"/>
        <end position="206"/>
    </location>
</feature>
<dbReference type="GeneID" id="25332130"/>
<accession>A0A0D2EUM5</accession>
<evidence type="ECO:0000313" key="2">
    <source>
        <dbReference type="EMBL" id="KIW51509.1"/>
    </source>
</evidence>
<reference evidence="2 3" key="1">
    <citation type="submission" date="2015-01" db="EMBL/GenBank/DDBJ databases">
        <title>The Genome Sequence of Exophiala xenobiotica CBS118157.</title>
        <authorList>
            <consortium name="The Broad Institute Genomics Platform"/>
            <person name="Cuomo C."/>
            <person name="de Hoog S."/>
            <person name="Gorbushina A."/>
            <person name="Stielow B."/>
            <person name="Teixiera M."/>
            <person name="Abouelleil A."/>
            <person name="Chapman S.B."/>
            <person name="Priest M."/>
            <person name="Young S.K."/>
            <person name="Wortman J."/>
            <person name="Nusbaum C."/>
            <person name="Birren B."/>
        </authorList>
    </citation>
    <scope>NUCLEOTIDE SEQUENCE [LARGE SCALE GENOMIC DNA]</scope>
    <source>
        <strain evidence="2 3">CBS 118157</strain>
    </source>
</reference>
<keyword evidence="3" id="KW-1185">Reference proteome</keyword>
<gene>
    <name evidence="2" type="ORF">PV05_10222</name>
</gene>
<feature type="compositionally biased region" description="Polar residues" evidence="1">
    <location>
        <begin position="170"/>
        <end position="179"/>
    </location>
</feature>
<dbReference type="RefSeq" id="XP_013312093.1">
    <property type="nucleotide sequence ID" value="XM_013456639.1"/>
</dbReference>
<dbReference type="OrthoDB" id="5401654at2759"/>
<proteinExistence type="predicted"/>
<feature type="compositionally biased region" description="Low complexity" evidence="1">
    <location>
        <begin position="19"/>
        <end position="40"/>
    </location>
</feature>
<sequence length="331" mass="34741">MAPDLNSISRSPRNGPNPQSSQSTIPSSSSHSASRRTSTQMLPPPLPRTDSSLPSSPRAAQATMADNTGVGLGPGPIRHPRPLTAAELHLELEKEQESIVNRLTRELSALRAQTASVASTTSSTSDHFFSSSDPYTTTGTSTTIIPTTTRRHRSSSNLSTRSARSIRDNLANTANTSVSGVAAPRDQSSRPSMELTRPDMSRQNSMSANAAGMGLSFRSSSSMTGSPHMTQTSTSAGAYVGAGYPHRSSVSSNAPNAVGDGGGFPRSPSANAAAAAMRYEEAAMQRAELEAVKRENEILRARVKELEKSLSKANEVTSEMTPASGTAPSVL</sequence>
<dbReference type="AlphaFoldDB" id="A0A0D2EUM5"/>
<name>A0A0D2EUM5_9EURO</name>
<feature type="region of interest" description="Disordered" evidence="1">
    <location>
        <begin position="311"/>
        <end position="331"/>
    </location>
</feature>
<feature type="compositionally biased region" description="Low complexity" evidence="1">
    <location>
        <begin position="116"/>
        <end position="148"/>
    </location>
</feature>
<dbReference type="Proteomes" id="UP000054342">
    <property type="component" value="Unassembled WGS sequence"/>
</dbReference>
<organism evidence="2 3">
    <name type="scientific">Exophiala xenobiotica</name>
    <dbReference type="NCBI Taxonomy" id="348802"/>
    <lineage>
        <taxon>Eukaryota</taxon>
        <taxon>Fungi</taxon>
        <taxon>Dikarya</taxon>
        <taxon>Ascomycota</taxon>
        <taxon>Pezizomycotina</taxon>
        <taxon>Eurotiomycetes</taxon>
        <taxon>Chaetothyriomycetidae</taxon>
        <taxon>Chaetothyriales</taxon>
        <taxon>Herpotrichiellaceae</taxon>
        <taxon>Exophiala</taxon>
    </lineage>
</organism>
<evidence type="ECO:0000256" key="1">
    <source>
        <dbReference type="SAM" id="MobiDB-lite"/>
    </source>
</evidence>
<feature type="compositionally biased region" description="Polar residues" evidence="1">
    <location>
        <begin position="1"/>
        <end position="18"/>
    </location>
</feature>
<feature type="region of interest" description="Disordered" evidence="1">
    <location>
        <begin position="1"/>
        <end position="81"/>
    </location>
</feature>
<dbReference type="PANTHER" id="PTHR39610:SF1">
    <property type="match status" value="1"/>
</dbReference>
<evidence type="ECO:0000313" key="3">
    <source>
        <dbReference type="Proteomes" id="UP000054342"/>
    </source>
</evidence>
<dbReference type="HOGENOM" id="CLU_038508_2_0_1"/>
<dbReference type="PANTHER" id="PTHR39610">
    <property type="entry name" value="BZIP DOMAIN-CONTAINING PROTEIN-RELATED"/>
    <property type="match status" value="1"/>
</dbReference>
<dbReference type="EMBL" id="KN847322">
    <property type="protein sequence ID" value="KIW51509.1"/>
    <property type="molecule type" value="Genomic_DNA"/>
</dbReference>